<dbReference type="Gene3D" id="6.10.140.1330">
    <property type="match status" value="1"/>
</dbReference>
<evidence type="ECO:0000256" key="10">
    <source>
        <dbReference type="ARBA" id="ARBA00023201"/>
    </source>
</evidence>
<keyword evidence="3" id="KW-0633">Potassium transport</keyword>
<feature type="region of interest" description="Disordered" evidence="13">
    <location>
        <begin position="136"/>
        <end position="155"/>
    </location>
</feature>
<dbReference type="PANTHER" id="PTHR10110:SF127">
    <property type="entry name" value="SODIUM_HYDROGEN EXCHANGER 5-RELATED"/>
    <property type="match status" value="1"/>
</dbReference>
<dbReference type="InterPro" id="IPR006153">
    <property type="entry name" value="Cation/H_exchanger_TM"/>
</dbReference>
<feature type="transmembrane region" description="Helical" evidence="14">
    <location>
        <begin position="55"/>
        <end position="74"/>
    </location>
</feature>
<evidence type="ECO:0000256" key="13">
    <source>
        <dbReference type="SAM" id="MobiDB-lite"/>
    </source>
</evidence>
<name>A0ABD1SKW7_9LAMI</name>
<dbReference type="InterPro" id="IPR018422">
    <property type="entry name" value="Cation/H_exchanger_CPA1"/>
</dbReference>
<keyword evidence="10" id="KW-0739">Sodium transport</keyword>
<evidence type="ECO:0000313" key="17">
    <source>
        <dbReference type="Proteomes" id="UP001604277"/>
    </source>
</evidence>
<keyword evidence="7" id="KW-0915">Sodium</keyword>
<feature type="compositionally biased region" description="Polar residues" evidence="13">
    <location>
        <begin position="136"/>
        <end position="147"/>
    </location>
</feature>
<comment type="catalytic activity">
    <reaction evidence="12">
        <text>K(+)(in) + H(+)(out) = K(+)(out) + H(+)(in)</text>
        <dbReference type="Rhea" id="RHEA:29467"/>
        <dbReference type="ChEBI" id="CHEBI:15378"/>
        <dbReference type="ChEBI" id="CHEBI:29103"/>
    </reaction>
</comment>
<evidence type="ECO:0000313" key="16">
    <source>
        <dbReference type="EMBL" id="KAL2501370.1"/>
    </source>
</evidence>
<dbReference type="GO" id="GO:0006814">
    <property type="term" value="P:sodium ion transport"/>
    <property type="evidence" value="ECO:0007669"/>
    <property type="project" value="UniProtKB-KW"/>
</dbReference>
<keyword evidence="8" id="KW-0406">Ion transport</keyword>
<comment type="subcellular location">
    <subcellularLocation>
        <location evidence="1">Membrane</location>
        <topology evidence="1">Multi-pass membrane protein</topology>
    </subcellularLocation>
</comment>
<comment type="catalytic activity">
    <reaction evidence="11">
        <text>Na(+)(in) + H(+)(out) = Na(+)(out) + H(+)(in)</text>
        <dbReference type="Rhea" id="RHEA:29419"/>
        <dbReference type="ChEBI" id="CHEBI:15378"/>
        <dbReference type="ChEBI" id="CHEBI:29101"/>
    </reaction>
</comment>
<evidence type="ECO:0000256" key="3">
    <source>
        <dbReference type="ARBA" id="ARBA00022538"/>
    </source>
</evidence>
<dbReference type="Proteomes" id="UP001604277">
    <property type="component" value="Unassembled WGS sequence"/>
</dbReference>
<dbReference type="EMBL" id="JBFOLJ010000010">
    <property type="protein sequence ID" value="KAL2501370.1"/>
    <property type="molecule type" value="Genomic_DNA"/>
</dbReference>
<organism evidence="16 17">
    <name type="scientific">Forsythia ovata</name>
    <dbReference type="NCBI Taxonomy" id="205694"/>
    <lineage>
        <taxon>Eukaryota</taxon>
        <taxon>Viridiplantae</taxon>
        <taxon>Streptophyta</taxon>
        <taxon>Embryophyta</taxon>
        <taxon>Tracheophyta</taxon>
        <taxon>Spermatophyta</taxon>
        <taxon>Magnoliopsida</taxon>
        <taxon>eudicotyledons</taxon>
        <taxon>Gunneridae</taxon>
        <taxon>Pentapetalae</taxon>
        <taxon>asterids</taxon>
        <taxon>lamiids</taxon>
        <taxon>Lamiales</taxon>
        <taxon>Oleaceae</taxon>
        <taxon>Forsythieae</taxon>
        <taxon>Forsythia</taxon>
    </lineage>
</organism>
<evidence type="ECO:0000256" key="9">
    <source>
        <dbReference type="ARBA" id="ARBA00023136"/>
    </source>
</evidence>
<keyword evidence="9 14" id="KW-0472">Membrane</keyword>
<dbReference type="Pfam" id="PF00999">
    <property type="entry name" value="Na_H_Exchanger"/>
    <property type="match status" value="1"/>
</dbReference>
<reference evidence="17" key="1">
    <citation type="submission" date="2024-07" db="EMBL/GenBank/DDBJ databases">
        <title>Two chromosome-level genome assemblies of Korean endemic species Abeliophyllum distichum and Forsythia ovata (Oleaceae).</title>
        <authorList>
            <person name="Jang H."/>
        </authorList>
    </citation>
    <scope>NUCLEOTIDE SEQUENCE [LARGE SCALE GENOMIC DNA]</scope>
</reference>
<feature type="domain" description="Cation/H+ exchanger transmembrane" evidence="15">
    <location>
        <begin position="12"/>
        <end position="91"/>
    </location>
</feature>
<dbReference type="PANTHER" id="PTHR10110">
    <property type="entry name" value="SODIUM/HYDROGEN EXCHANGER"/>
    <property type="match status" value="1"/>
</dbReference>
<keyword evidence="17" id="KW-1185">Reference proteome</keyword>
<comment type="caution">
    <text evidence="16">The sequence shown here is derived from an EMBL/GenBank/DDBJ whole genome shotgun (WGS) entry which is preliminary data.</text>
</comment>
<evidence type="ECO:0000256" key="14">
    <source>
        <dbReference type="SAM" id="Phobius"/>
    </source>
</evidence>
<dbReference type="GO" id="GO:0006813">
    <property type="term" value="P:potassium ion transport"/>
    <property type="evidence" value="ECO:0007669"/>
    <property type="project" value="UniProtKB-KW"/>
</dbReference>
<evidence type="ECO:0000256" key="8">
    <source>
        <dbReference type="ARBA" id="ARBA00023065"/>
    </source>
</evidence>
<evidence type="ECO:0000256" key="5">
    <source>
        <dbReference type="ARBA" id="ARBA00022958"/>
    </source>
</evidence>
<feature type="transmembrane region" description="Helical" evidence="14">
    <location>
        <begin position="20"/>
        <end position="48"/>
    </location>
</feature>
<proteinExistence type="predicted"/>
<evidence type="ECO:0000256" key="2">
    <source>
        <dbReference type="ARBA" id="ARBA00022448"/>
    </source>
</evidence>
<evidence type="ECO:0000256" key="6">
    <source>
        <dbReference type="ARBA" id="ARBA00022989"/>
    </source>
</evidence>
<evidence type="ECO:0000256" key="4">
    <source>
        <dbReference type="ARBA" id="ARBA00022692"/>
    </source>
</evidence>
<dbReference type="GO" id="GO:0016020">
    <property type="term" value="C:membrane"/>
    <property type="evidence" value="ECO:0007669"/>
    <property type="project" value="UniProtKB-SubCell"/>
</dbReference>
<protein>
    <submittedName>
        <fullName evidence="16">Sodium/hydrogen exchanger 6</fullName>
    </submittedName>
</protein>
<evidence type="ECO:0000256" key="11">
    <source>
        <dbReference type="ARBA" id="ARBA00047524"/>
    </source>
</evidence>
<accession>A0ABD1SKW7</accession>
<keyword evidence="6 14" id="KW-1133">Transmembrane helix</keyword>
<evidence type="ECO:0000256" key="12">
    <source>
        <dbReference type="ARBA" id="ARBA00047912"/>
    </source>
</evidence>
<evidence type="ECO:0000259" key="15">
    <source>
        <dbReference type="Pfam" id="PF00999"/>
    </source>
</evidence>
<keyword evidence="2" id="KW-0813">Transport</keyword>
<gene>
    <name evidence="16" type="ORF">Fot_35218</name>
</gene>
<sequence>MMHAGFSLQPPFFSNFGTIITFAILGTFIASVVTDILVYLGGMMYLMYKLPFDKCLMFGVLISATDLVIVLSIFQTAKTTLENGASLALGNSRFINFIKECECIAGNALRKVNTRHQSALTPYLAAQIETFIDGSPSSENTATSAGVTNGVPRSMRDGAERIRTDMRHMHGAVYVLEAISIASYYDTKELIQCGQGMVDENRQKVSTCLAWPQSTASPG</sequence>
<evidence type="ECO:0000256" key="7">
    <source>
        <dbReference type="ARBA" id="ARBA00023053"/>
    </source>
</evidence>
<dbReference type="AlphaFoldDB" id="A0ABD1SKW7"/>
<keyword evidence="4 14" id="KW-0812">Transmembrane</keyword>
<evidence type="ECO:0000256" key="1">
    <source>
        <dbReference type="ARBA" id="ARBA00004141"/>
    </source>
</evidence>
<keyword evidence="5" id="KW-0630">Potassium</keyword>